<evidence type="ECO:0000259" key="19">
    <source>
        <dbReference type="PROSITE" id="PS50109"/>
    </source>
</evidence>
<evidence type="ECO:0000256" key="17">
    <source>
        <dbReference type="ARBA" id="ARBA00024827"/>
    </source>
</evidence>
<dbReference type="Gene3D" id="3.30.565.10">
    <property type="entry name" value="Histidine kinase-like ATPase, C-terminal domain"/>
    <property type="match status" value="1"/>
</dbReference>
<evidence type="ECO:0000256" key="18">
    <source>
        <dbReference type="ARBA" id="ARBA00030800"/>
    </source>
</evidence>
<evidence type="ECO:0000256" key="12">
    <source>
        <dbReference type="ARBA" id="ARBA00022777"/>
    </source>
</evidence>
<evidence type="ECO:0000256" key="14">
    <source>
        <dbReference type="ARBA" id="ARBA00023004"/>
    </source>
</evidence>
<keyword evidence="6" id="KW-0004">4Fe-4S</keyword>
<keyword evidence="12" id="KW-0418">Kinase</keyword>
<keyword evidence="16" id="KW-0411">Iron-sulfur</keyword>
<dbReference type="STRING" id="512763.DC20_12845"/>
<proteinExistence type="predicted"/>
<comment type="subcellular location">
    <subcellularLocation>
        <location evidence="3">Cytoplasm</location>
    </subcellularLocation>
</comment>
<evidence type="ECO:0000256" key="15">
    <source>
        <dbReference type="ARBA" id="ARBA00023012"/>
    </source>
</evidence>
<evidence type="ECO:0000256" key="4">
    <source>
        <dbReference type="ARBA" id="ARBA00012438"/>
    </source>
</evidence>
<evidence type="ECO:0000256" key="3">
    <source>
        <dbReference type="ARBA" id="ARBA00004496"/>
    </source>
</evidence>
<dbReference type="RefSeq" id="WP_062544196.1">
    <property type="nucleotide sequence ID" value="NZ_CP012643.1"/>
</dbReference>
<dbReference type="InterPro" id="IPR004358">
    <property type="entry name" value="Sig_transdc_His_kin-like_C"/>
</dbReference>
<dbReference type="PANTHER" id="PTHR24421">
    <property type="entry name" value="NITRATE/NITRITE SENSOR PROTEIN NARX-RELATED"/>
    <property type="match status" value="1"/>
</dbReference>
<keyword evidence="14" id="KW-0408">Iron</keyword>
<evidence type="ECO:0000256" key="16">
    <source>
        <dbReference type="ARBA" id="ARBA00023014"/>
    </source>
</evidence>
<keyword evidence="9" id="KW-0808">Transferase</keyword>
<dbReference type="GO" id="GO:0046983">
    <property type="term" value="F:protein dimerization activity"/>
    <property type="evidence" value="ECO:0007669"/>
    <property type="project" value="InterPro"/>
</dbReference>
<evidence type="ECO:0000256" key="1">
    <source>
        <dbReference type="ARBA" id="ARBA00000085"/>
    </source>
</evidence>
<dbReference type="PRINTS" id="PR00344">
    <property type="entry name" value="BCTRLSENSOR"/>
</dbReference>
<evidence type="ECO:0000256" key="2">
    <source>
        <dbReference type="ARBA" id="ARBA00001966"/>
    </source>
</evidence>
<comment type="catalytic activity">
    <reaction evidence="1">
        <text>ATP + protein L-histidine = ADP + protein N-phospho-L-histidine.</text>
        <dbReference type="EC" id="2.7.13.3"/>
    </reaction>
</comment>
<evidence type="ECO:0000313" key="20">
    <source>
        <dbReference type="EMBL" id="ALI99699.1"/>
    </source>
</evidence>
<keyword evidence="7" id="KW-0963">Cytoplasm</keyword>
<dbReference type="PANTHER" id="PTHR24421:SF10">
    <property type="entry name" value="NITRATE_NITRITE SENSOR PROTEIN NARQ"/>
    <property type="match status" value="1"/>
</dbReference>
<keyword evidence="13" id="KW-0067">ATP-binding</keyword>
<dbReference type="EC" id="2.7.13.3" evidence="4"/>
<keyword evidence="11" id="KW-0547">Nucleotide-binding</keyword>
<evidence type="ECO:0000256" key="10">
    <source>
        <dbReference type="ARBA" id="ARBA00022723"/>
    </source>
</evidence>
<feature type="domain" description="Histidine kinase" evidence="19">
    <location>
        <begin position="225"/>
        <end position="313"/>
    </location>
</feature>
<gene>
    <name evidence="20" type="ORF">DC20_12845</name>
</gene>
<evidence type="ECO:0000256" key="13">
    <source>
        <dbReference type="ARBA" id="ARBA00022840"/>
    </source>
</evidence>
<dbReference type="GO" id="GO:0005524">
    <property type="term" value="F:ATP binding"/>
    <property type="evidence" value="ECO:0007669"/>
    <property type="project" value="UniProtKB-KW"/>
</dbReference>
<dbReference type="PATRIC" id="fig|512763.3.peg.2821"/>
<dbReference type="InterPro" id="IPR036890">
    <property type="entry name" value="HATPase_C_sf"/>
</dbReference>
<evidence type="ECO:0000313" key="21">
    <source>
        <dbReference type="Proteomes" id="UP000061382"/>
    </source>
</evidence>
<comment type="function">
    <text evidence="17">Member of the two-component regulatory system NreB/NreC involved in the control of dissimilatory nitrate/nitrite reduction in response to oxygen. NreB functions as a direct oxygen sensor histidine kinase which is autophosphorylated, in the absence of oxygen, probably at the conserved histidine residue, and transfers its phosphate group probably to a conserved aspartate residue of NreC. NreB/NreC activates the expression of the nitrate (narGHJI) and nitrite (nir) reductase operons, as well as the putative nitrate transporter gene narT.</text>
</comment>
<dbReference type="InterPro" id="IPR011712">
    <property type="entry name" value="Sig_transdc_His_kin_sub3_dim/P"/>
</dbReference>
<dbReference type="GO" id="GO:0051539">
    <property type="term" value="F:4 iron, 4 sulfur cluster binding"/>
    <property type="evidence" value="ECO:0007669"/>
    <property type="project" value="UniProtKB-KW"/>
</dbReference>
<protein>
    <recommendedName>
        <fullName evidence="5">Oxygen sensor histidine kinase NreB</fullName>
        <ecNumber evidence="4">2.7.13.3</ecNumber>
    </recommendedName>
    <alternativeName>
        <fullName evidence="18">Nitrogen regulation protein B</fullName>
    </alternativeName>
</protein>
<evidence type="ECO:0000256" key="7">
    <source>
        <dbReference type="ARBA" id="ARBA00022490"/>
    </source>
</evidence>
<evidence type="ECO:0000256" key="9">
    <source>
        <dbReference type="ARBA" id="ARBA00022679"/>
    </source>
</evidence>
<dbReference type="SMART" id="SM00387">
    <property type="entry name" value="HATPase_c"/>
    <property type="match status" value="1"/>
</dbReference>
<name>A0A0P0CT16_9BACT</name>
<dbReference type="Pfam" id="PF07730">
    <property type="entry name" value="HisKA_3"/>
    <property type="match status" value="1"/>
</dbReference>
<dbReference type="GO" id="GO:0000155">
    <property type="term" value="F:phosphorelay sensor kinase activity"/>
    <property type="evidence" value="ECO:0007669"/>
    <property type="project" value="InterPro"/>
</dbReference>
<dbReference type="KEGG" id="rti:DC20_12845"/>
<dbReference type="InterPro" id="IPR003594">
    <property type="entry name" value="HATPase_dom"/>
</dbReference>
<keyword evidence="15" id="KW-0902">Two-component regulatory system</keyword>
<evidence type="ECO:0000256" key="8">
    <source>
        <dbReference type="ARBA" id="ARBA00022553"/>
    </source>
</evidence>
<dbReference type="Pfam" id="PF02518">
    <property type="entry name" value="HATPase_c"/>
    <property type="match status" value="1"/>
</dbReference>
<dbReference type="AlphaFoldDB" id="A0A0P0CT16"/>
<dbReference type="CDD" id="cd16917">
    <property type="entry name" value="HATPase_UhpB-NarQ-NarX-like"/>
    <property type="match status" value="1"/>
</dbReference>
<dbReference type="GO" id="GO:0046872">
    <property type="term" value="F:metal ion binding"/>
    <property type="evidence" value="ECO:0007669"/>
    <property type="project" value="UniProtKB-KW"/>
</dbReference>
<sequence>MGHLLQVGQGEGQWTEILLEYVQEEDKEAASNIINALQSNPQPFDETLRLQLEQGLKVIRVKGTVVPGADGSPAKVLGVNWDITEMQCLEDENLRIKLDQQKELALAILNTQDAERRRIAEALHNGIAQLLYAAKLNLGQVLGDENITSTPPLAESVSKADGILEKAIQQTRSLSHELIPTPLSNLGLDAAIKDICSTFNSPQLKLRCWLFNLNTPLDKHLELVVYHIAQELVNNVVKHAQATEAGIILREQRGALVLEVEDNSIGFLPNQLDSRGIGLKSIRGRINLLNGTMEIDSALGQGTPVTIYLPLPKTQAKP</sequence>
<dbReference type="InterPro" id="IPR050482">
    <property type="entry name" value="Sensor_HK_TwoCompSys"/>
</dbReference>
<organism evidence="20 21">
    <name type="scientific">Rufibacter tibetensis</name>
    <dbReference type="NCBI Taxonomy" id="512763"/>
    <lineage>
        <taxon>Bacteria</taxon>
        <taxon>Pseudomonadati</taxon>
        <taxon>Bacteroidota</taxon>
        <taxon>Cytophagia</taxon>
        <taxon>Cytophagales</taxon>
        <taxon>Hymenobacteraceae</taxon>
        <taxon>Rufibacter</taxon>
    </lineage>
</organism>
<dbReference type="GO" id="GO:0005737">
    <property type="term" value="C:cytoplasm"/>
    <property type="evidence" value="ECO:0007669"/>
    <property type="project" value="UniProtKB-SubCell"/>
</dbReference>
<evidence type="ECO:0000256" key="6">
    <source>
        <dbReference type="ARBA" id="ARBA00022485"/>
    </source>
</evidence>
<comment type="cofactor">
    <cofactor evidence="2">
        <name>[4Fe-4S] cluster</name>
        <dbReference type="ChEBI" id="CHEBI:49883"/>
    </cofactor>
</comment>
<dbReference type="Gene3D" id="1.20.5.1930">
    <property type="match status" value="1"/>
</dbReference>
<keyword evidence="10" id="KW-0479">Metal-binding</keyword>
<dbReference type="Gene3D" id="3.30.450.20">
    <property type="entry name" value="PAS domain"/>
    <property type="match status" value="1"/>
</dbReference>
<evidence type="ECO:0000256" key="5">
    <source>
        <dbReference type="ARBA" id="ARBA00017322"/>
    </source>
</evidence>
<dbReference type="GO" id="GO:0016020">
    <property type="term" value="C:membrane"/>
    <property type="evidence" value="ECO:0007669"/>
    <property type="project" value="InterPro"/>
</dbReference>
<dbReference type="EMBL" id="CP012643">
    <property type="protein sequence ID" value="ALI99699.1"/>
    <property type="molecule type" value="Genomic_DNA"/>
</dbReference>
<dbReference type="OrthoDB" id="5401121at2"/>
<dbReference type="SUPFAM" id="SSF55874">
    <property type="entry name" value="ATPase domain of HSP90 chaperone/DNA topoisomerase II/histidine kinase"/>
    <property type="match status" value="1"/>
</dbReference>
<evidence type="ECO:0000256" key="11">
    <source>
        <dbReference type="ARBA" id="ARBA00022741"/>
    </source>
</evidence>
<reference evidence="20 21" key="1">
    <citation type="submission" date="2015-08" db="EMBL/GenBank/DDBJ databases">
        <title>Complete genome sequence of Rufibacter tibetensis strain 1351t, a radiation-resistant bacterium from tibet plateau.</title>
        <authorList>
            <person name="Dai J."/>
        </authorList>
    </citation>
    <scope>NUCLEOTIDE SEQUENCE [LARGE SCALE GENOMIC DNA]</scope>
    <source>
        <strain evidence="20 21">1351</strain>
    </source>
</reference>
<dbReference type="InterPro" id="IPR005467">
    <property type="entry name" value="His_kinase_dom"/>
</dbReference>
<dbReference type="PROSITE" id="PS50109">
    <property type="entry name" value="HIS_KIN"/>
    <property type="match status" value="1"/>
</dbReference>
<keyword evidence="21" id="KW-1185">Reference proteome</keyword>
<accession>A0A0P0CT16</accession>
<keyword evidence="8" id="KW-0597">Phosphoprotein</keyword>
<dbReference type="Proteomes" id="UP000061382">
    <property type="component" value="Chromosome"/>
</dbReference>